<dbReference type="GO" id="GO:0003677">
    <property type="term" value="F:DNA binding"/>
    <property type="evidence" value="ECO:0007669"/>
    <property type="project" value="InterPro"/>
</dbReference>
<dbReference type="InterPro" id="IPR010093">
    <property type="entry name" value="SinI_DNA-bd"/>
</dbReference>
<feature type="domain" description="Helix-turn-helix" evidence="1">
    <location>
        <begin position="9"/>
        <end position="56"/>
    </location>
</feature>
<dbReference type="Proteomes" id="UP000824073">
    <property type="component" value="Unassembled WGS sequence"/>
</dbReference>
<accession>A0A9D1LLD8</accession>
<gene>
    <name evidence="2" type="ORF">IAB67_07185</name>
</gene>
<dbReference type="InterPro" id="IPR041657">
    <property type="entry name" value="HTH_17"/>
</dbReference>
<organism evidence="2 3">
    <name type="scientific">Candidatus Ventrousia excrementavium</name>
    <dbReference type="NCBI Taxonomy" id="2840961"/>
    <lineage>
        <taxon>Bacteria</taxon>
        <taxon>Bacillati</taxon>
        <taxon>Bacillota</taxon>
        <taxon>Clostridia</taxon>
        <taxon>Eubacteriales</taxon>
        <taxon>Clostridiaceae</taxon>
        <taxon>Clostridiaceae incertae sedis</taxon>
        <taxon>Candidatus Ventrousia</taxon>
    </lineage>
</organism>
<evidence type="ECO:0000313" key="3">
    <source>
        <dbReference type="Proteomes" id="UP000824073"/>
    </source>
</evidence>
<dbReference type="AlphaFoldDB" id="A0A9D1LLD8"/>
<dbReference type="EMBL" id="DVMR01000056">
    <property type="protein sequence ID" value="HIU44065.1"/>
    <property type="molecule type" value="Genomic_DNA"/>
</dbReference>
<name>A0A9D1LLD8_9CLOT</name>
<dbReference type="Pfam" id="PF12728">
    <property type="entry name" value="HTH_17"/>
    <property type="match status" value="1"/>
</dbReference>
<sequence>MCERTQETLTVKEIQDILKIGTNSAYNLIHSKAFPVIKIGQSYRIPKGPFYAWMENPSAANH</sequence>
<reference evidence="2" key="2">
    <citation type="journal article" date="2021" name="PeerJ">
        <title>Extensive microbial diversity within the chicken gut microbiome revealed by metagenomics and culture.</title>
        <authorList>
            <person name="Gilroy R."/>
            <person name="Ravi A."/>
            <person name="Getino M."/>
            <person name="Pursley I."/>
            <person name="Horton D.L."/>
            <person name="Alikhan N.F."/>
            <person name="Baker D."/>
            <person name="Gharbi K."/>
            <person name="Hall N."/>
            <person name="Watson M."/>
            <person name="Adriaenssens E.M."/>
            <person name="Foster-Nyarko E."/>
            <person name="Jarju S."/>
            <person name="Secka A."/>
            <person name="Antonio M."/>
            <person name="Oren A."/>
            <person name="Chaudhuri R.R."/>
            <person name="La Ragione R."/>
            <person name="Hildebrand F."/>
            <person name="Pallen M.J."/>
        </authorList>
    </citation>
    <scope>NUCLEOTIDE SEQUENCE</scope>
    <source>
        <strain evidence="2">CHK191-8634</strain>
    </source>
</reference>
<evidence type="ECO:0000313" key="2">
    <source>
        <dbReference type="EMBL" id="HIU44065.1"/>
    </source>
</evidence>
<protein>
    <submittedName>
        <fullName evidence="2">Helix-turn-helix domain-containing protein</fullName>
    </submittedName>
</protein>
<proteinExistence type="predicted"/>
<evidence type="ECO:0000259" key="1">
    <source>
        <dbReference type="Pfam" id="PF12728"/>
    </source>
</evidence>
<comment type="caution">
    <text evidence="2">The sequence shown here is derived from an EMBL/GenBank/DDBJ whole genome shotgun (WGS) entry which is preliminary data.</text>
</comment>
<dbReference type="NCBIfam" id="TIGR01764">
    <property type="entry name" value="excise"/>
    <property type="match status" value="1"/>
</dbReference>
<reference evidence="2" key="1">
    <citation type="submission" date="2020-10" db="EMBL/GenBank/DDBJ databases">
        <authorList>
            <person name="Gilroy R."/>
        </authorList>
    </citation>
    <scope>NUCLEOTIDE SEQUENCE</scope>
    <source>
        <strain evidence="2">CHK191-8634</strain>
    </source>
</reference>